<accession>A0A1I2F226</accession>
<evidence type="ECO:0000313" key="3">
    <source>
        <dbReference type="EMBL" id="SFE99402.1"/>
    </source>
</evidence>
<reference evidence="3 4" key="1">
    <citation type="submission" date="2016-10" db="EMBL/GenBank/DDBJ databases">
        <authorList>
            <person name="de Groot N.N."/>
        </authorList>
    </citation>
    <scope>NUCLEOTIDE SEQUENCE [LARGE SCALE GENOMIC DNA]</scope>
    <source>
        <strain evidence="3 4">DSM 43019</strain>
    </source>
</reference>
<keyword evidence="4" id="KW-1185">Reference proteome</keyword>
<evidence type="ECO:0000313" key="4">
    <source>
        <dbReference type="Proteomes" id="UP000199645"/>
    </source>
</evidence>
<keyword evidence="2" id="KW-1133">Transmembrane helix</keyword>
<sequence length="338" mass="33620">MTGAVGAASVGAASVGAASVGSAAPGRASVGRDPGTTGGPAAGTASVGAASVGTAGTAAAGTGAAGSGRAGAGAGAGGASGRVVAGAKASAPGVPTDDGLGESGPAAGDEPEGGLRGASAELRHKLRTQRRLRLVTLMSLAALVLLVLPAFFVVRSMSEDPVLASLDALPVPEWASKNDKDFETGNSLCLGVCEFRERVSESDQPFAETTKVYTKALAEAGWTERKVKGCPEAPVRAEEGTYTCWQRDELTLDLSVSLPGCAVDQVSAEGNPQAGVAAEPIDPASCVGSTVSIKVWNAIEDERGKEDPAPGPQGVQPDQVLPTDDSIFQQTSPTPEAS</sequence>
<keyword evidence="3" id="KW-0401">Integrin</keyword>
<dbReference type="STRING" id="35752.SAMN05421541_10554"/>
<feature type="region of interest" description="Disordered" evidence="1">
    <location>
        <begin position="88"/>
        <end position="116"/>
    </location>
</feature>
<dbReference type="AlphaFoldDB" id="A0A1I2F226"/>
<feature type="transmembrane region" description="Helical" evidence="2">
    <location>
        <begin position="132"/>
        <end position="154"/>
    </location>
</feature>
<name>A0A1I2F226_9ACTN</name>
<feature type="region of interest" description="Disordered" evidence="1">
    <location>
        <begin position="298"/>
        <end position="338"/>
    </location>
</feature>
<feature type="region of interest" description="Disordered" evidence="1">
    <location>
        <begin position="16"/>
        <end position="48"/>
    </location>
</feature>
<dbReference type="GO" id="GO:0007229">
    <property type="term" value="P:integrin-mediated signaling pathway"/>
    <property type="evidence" value="ECO:0007669"/>
    <property type="project" value="UniProtKB-KW"/>
</dbReference>
<dbReference type="Proteomes" id="UP000199645">
    <property type="component" value="Unassembled WGS sequence"/>
</dbReference>
<keyword evidence="2" id="KW-0812">Transmembrane</keyword>
<proteinExistence type="predicted"/>
<dbReference type="EMBL" id="FONV01000005">
    <property type="protein sequence ID" value="SFE99402.1"/>
    <property type="molecule type" value="Genomic_DNA"/>
</dbReference>
<evidence type="ECO:0000256" key="2">
    <source>
        <dbReference type="SAM" id="Phobius"/>
    </source>
</evidence>
<dbReference type="RefSeq" id="WP_093613860.1">
    <property type="nucleotide sequence ID" value="NZ_BOMT01000101.1"/>
</dbReference>
<feature type="compositionally biased region" description="Low complexity" evidence="1">
    <location>
        <begin position="16"/>
        <end position="35"/>
    </location>
</feature>
<evidence type="ECO:0000256" key="1">
    <source>
        <dbReference type="SAM" id="MobiDB-lite"/>
    </source>
</evidence>
<gene>
    <name evidence="3" type="ORF">SAMN05421541_10554</name>
</gene>
<protein>
    <submittedName>
        <fullName evidence="3">Integrin beta 3</fullName>
    </submittedName>
</protein>
<feature type="compositionally biased region" description="Polar residues" evidence="1">
    <location>
        <begin position="326"/>
        <end position="338"/>
    </location>
</feature>
<keyword evidence="2" id="KW-0472">Membrane</keyword>
<organism evidence="3 4">
    <name type="scientific">Actinoplanes philippinensis</name>
    <dbReference type="NCBI Taxonomy" id="35752"/>
    <lineage>
        <taxon>Bacteria</taxon>
        <taxon>Bacillati</taxon>
        <taxon>Actinomycetota</taxon>
        <taxon>Actinomycetes</taxon>
        <taxon>Micromonosporales</taxon>
        <taxon>Micromonosporaceae</taxon>
        <taxon>Actinoplanes</taxon>
    </lineage>
</organism>